<proteinExistence type="predicted"/>
<reference evidence="2" key="1">
    <citation type="submission" date="2021-02" db="EMBL/GenBank/DDBJ databases">
        <title>Genomic Encyclopedia of Type Strains, Phase IV (KMG-V): Genome sequencing to study the core and pangenomes of soil and plant-associated prokaryotes.</title>
        <authorList>
            <person name="Whitman W."/>
        </authorList>
    </citation>
    <scope>NUCLEOTIDE SEQUENCE</scope>
    <source>
        <strain evidence="2">USDA 406</strain>
    </source>
</reference>
<evidence type="ECO:0000256" key="1">
    <source>
        <dbReference type="SAM" id="MobiDB-lite"/>
    </source>
</evidence>
<comment type="caution">
    <text evidence="2">The sequence shown here is derived from an EMBL/GenBank/DDBJ whole genome shotgun (WGS) entry which is preliminary data.</text>
</comment>
<protein>
    <submittedName>
        <fullName evidence="2">Uncharacterized protein</fullName>
    </submittedName>
</protein>
<sequence>MANRFHRALAFSRFLSQLAGFPQFGAALCLQARELLRDKVSSENADPFVQRSAQRIALTRRHPASRPLGHTIHHDPLNLD</sequence>
<evidence type="ECO:0000313" key="3">
    <source>
        <dbReference type="Proteomes" id="UP000673383"/>
    </source>
</evidence>
<name>A0A8I1Y7D2_BRAEL</name>
<organism evidence="2 3">
    <name type="scientific">Bradyrhizobium elkanii</name>
    <dbReference type="NCBI Taxonomy" id="29448"/>
    <lineage>
        <taxon>Bacteria</taxon>
        <taxon>Pseudomonadati</taxon>
        <taxon>Pseudomonadota</taxon>
        <taxon>Alphaproteobacteria</taxon>
        <taxon>Hyphomicrobiales</taxon>
        <taxon>Nitrobacteraceae</taxon>
        <taxon>Bradyrhizobium</taxon>
    </lineage>
</organism>
<accession>A0A8I1Y7D2</accession>
<gene>
    <name evidence="2" type="ORF">JOH49_003378</name>
</gene>
<dbReference type="AlphaFoldDB" id="A0A8I1Y7D2"/>
<feature type="region of interest" description="Disordered" evidence="1">
    <location>
        <begin position="59"/>
        <end position="80"/>
    </location>
</feature>
<evidence type="ECO:0000313" key="2">
    <source>
        <dbReference type="EMBL" id="MBP1293625.1"/>
    </source>
</evidence>
<dbReference type="Proteomes" id="UP000673383">
    <property type="component" value="Unassembled WGS sequence"/>
</dbReference>
<dbReference type="RefSeq" id="WP_129964748.1">
    <property type="nucleotide sequence ID" value="NZ_CP126003.1"/>
</dbReference>
<dbReference type="EMBL" id="JAFICZ010000001">
    <property type="protein sequence ID" value="MBP1293625.1"/>
    <property type="molecule type" value="Genomic_DNA"/>
</dbReference>